<name>A0A1U7NTJ6_9DEIO</name>
<dbReference type="Proteomes" id="UP000186607">
    <property type="component" value="Unassembled WGS sequence"/>
</dbReference>
<evidence type="ECO:0000259" key="1">
    <source>
        <dbReference type="Pfam" id="PF00857"/>
    </source>
</evidence>
<evidence type="ECO:0000313" key="2">
    <source>
        <dbReference type="EMBL" id="OLV16242.1"/>
    </source>
</evidence>
<evidence type="ECO:0000313" key="3">
    <source>
        <dbReference type="Proteomes" id="UP000186607"/>
    </source>
</evidence>
<dbReference type="InterPro" id="IPR000868">
    <property type="entry name" value="Isochorismatase-like_dom"/>
</dbReference>
<comment type="caution">
    <text evidence="2">The sequence shown here is derived from an EMBL/GenBank/DDBJ whole genome shotgun (WGS) entry which is preliminary data.</text>
</comment>
<dbReference type="Gene3D" id="3.40.50.850">
    <property type="entry name" value="Isochorismatase-like"/>
    <property type="match status" value="1"/>
</dbReference>
<proteinExistence type="predicted"/>
<accession>A0A1U7NTJ6</accession>
<dbReference type="InterPro" id="IPR036380">
    <property type="entry name" value="Isochorismatase-like_sf"/>
</dbReference>
<keyword evidence="3" id="KW-1185">Reference proteome</keyword>
<dbReference type="PANTHER" id="PTHR43559:SF3">
    <property type="entry name" value="HYDROLASE YCAC-RELATED"/>
    <property type="match status" value="1"/>
</dbReference>
<sequence length="201" mass="21754">MSNIANLFTPETTALVLIDYQVGTLQLIRTMSSDEALRNAVLLSKAAKALNLPVVLTTSQEDHIQGPLAPRLQHILPEAYERRVKRAGIVNAWTDPAFEAAVKATGRHNLIMGGVTTDICLIFPSINAVQSGFAVQAVLDASGSTYPDQEELSRRRMEREGVVLTTTNTVIAELVQDWSSPAGSELVKLLTSTAPMMQPAD</sequence>
<dbReference type="AlphaFoldDB" id="A0A1U7NTJ6"/>
<dbReference type="RefSeq" id="WP_075835917.1">
    <property type="nucleotide sequence ID" value="NZ_MSTI01000151.1"/>
</dbReference>
<dbReference type="SUPFAM" id="SSF52499">
    <property type="entry name" value="Isochorismatase-like hydrolases"/>
    <property type="match status" value="1"/>
</dbReference>
<dbReference type="EMBL" id="MSTI01000151">
    <property type="protein sequence ID" value="OLV16242.1"/>
    <property type="molecule type" value="Genomic_DNA"/>
</dbReference>
<dbReference type="Pfam" id="PF00857">
    <property type="entry name" value="Isochorismatase"/>
    <property type="match status" value="1"/>
</dbReference>
<gene>
    <name evidence="2" type="ORF">BOO71_0012574</name>
</gene>
<feature type="domain" description="Isochorismatase-like" evidence="1">
    <location>
        <begin position="13"/>
        <end position="168"/>
    </location>
</feature>
<dbReference type="STRING" id="249408.BOO71_0012574"/>
<reference evidence="2 3" key="1">
    <citation type="submission" date="2017-01" db="EMBL/GenBank/DDBJ databases">
        <title>Genome Analysis of Deinococcus marmoris KOPRI26562.</title>
        <authorList>
            <person name="Kim J.H."/>
            <person name="Oh H.-M."/>
        </authorList>
    </citation>
    <scope>NUCLEOTIDE SEQUENCE [LARGE SCALE GENOMIC DNA]</scope>
    <source>
        <strain evidence="2 3">KOPRI26562</strain>
    </source>
</reference>
<organism evidence="2 3">
    <name type="scientific">Deinococcus marmoris</name>
    <dbReference type="NCBI Taxonomy" id="249408"/>
    <lineage>
        <taxon>Bacteria</taxon>
        <taxon>Thermotogati</taxon>
        <taxon>Deinococcota</taxon>
        <taxon>Deinococci</taxon>
        <taxon>Deinococcales</taxon>
        <taxon>Deinococcaceae</taxon>
        <taxon>Deinococcus</taxon>
    </lineage>
</organism>
<dbReference type="OrthoDB" id="9796485at2"/>
<protein>
    <submittedName>
        <fullName evidence="2">Nicotinamidase family protein YcaC</fullName>
    </submittedName>
</protein>
<dbReference type="PANTHER" id="PTHR43559">
    <property type="entry name" value="HYDROLASE YCAC-RELATED"/>
    <property type="match status" value="1"/>
</dbReference>
<dbReference type="InterPro" id="IPR053152">
    <property type="entry name" value="Hydrolase_YcaC-like"/>
</dbReference>